<dbReference type="EMBL" id="FMAQ01000004">
    <property type="protein sequence ID" value="SCC03646.1"/>
    <property type="molecule type" value="Genomic_DNA"/>
</dbReference>
<dbReference type="InterPro" id="IPR038610">
    <property type="entry name" value="FliK-like_C_sf"/>
</dbReference>
<dbReference type="InterPro" id="IPR001635">
    <property type="entry name" value="Flag_hook_Flik"/>
</dbReference>
<keyword evidence="5" id="KW-0282">Flagellum</keyword>
<dbReference type="STRING" id="1798182.GA0061081_10464"/>
<dbReference type="PANTHER" id="PTHR37533:SF2">
    <property type="entry name" value="FLAGELLAR HOOK-LENGTH CONTROL PROTEIN"/>
    <property type="match status" value="1"/>
</dbReference>
<name>A0A1C4B9W7_9GAMM</name>
<feature type="domain" description="Flagellar hook-length control protein-like C-terminal" evidence="4">
    <location>
        <begin position="266"/>
        <end position="342"/>
    </location>
</feature>
<dbReference type="GO" id="GO:0044780">
    <property type="term" value="P:bacterial-type flagellum assembly"/>
    <property type="evidence" value="ECO:0007669"/>
    <property type="project" value="InterPro"/>
</dbReference>
<dbReference type="PANTHER" id="PTHR37533">
    <property type="entry name" value="FLAGELLAR HOOK-LENGTH CONTROL PROTEIN"/>
    <property type="match status" value="1"/>
</dbReference>
<evidence type="ECO:0000256" key="2">
    <source>
        <dbReference type="ARBA" id="ARBA00009149"/>
    </source>
</evidence>
<dbReference type="InterPro" id="IPR052563">
    <property type="entry name" value="FliK"/>
</dbReference>
<evidence type="ECO:0000313" key="6">
    <source>
        <dbReference type="Proteomes" id="UP000199670"/>
    </source>
</evidence>
<keyword evidence="5" id="KW-0966">Cell projection</keyword>
<evidence type="ECO:0000313" key="5">
    <source>
        <dbReference type="EMBL" id="SCC03646.1"/>
    </source>
</evidence>
<dbReference type="CDD" id="cd17470">
    <property type="entry name" value="T3SS_Flik_C"/>
    <property type="match status" value="1"/>
</dbReference>
<dbReference type="GO" id="GO:0009424">
    <property type="term" value="C:bacterial-type flagellum hook"/>
    <property type="evidence" value="ECO:0007669"/>
    <property type="project" value="InterPro"/>
</dbReference>
<gene>
    <name evidence="5" type="ORF">GA0061081_10464</name>
</gene>
<dbReference type="Pfam" id="PF02120">
    <property type="entry name" value="Flg_hook"/>
    <property type="match status" value="1"/>
</dbReference>
<evidence type="ECO:0000256" key="1">
    <source>
        <dbReference type="ARBA" id="ARBA00003944"/>
    </source>
</evidence>
<evidence type="ECO:0000256" key="3">
    <source>
        <dbReference type="ARBA" id="ARBA00022795"/>
    </source>
</evidence>
<evidence type="ECO:0000259" key="4">
    <source>
        <dbReference type="Pfam" id="PF02120"/>
    </source>
</evidence>
<sequence length="394" mass="43779">MNINLINDLNLTSSRQSELVETDVMANDNDGFQQLLRLNENKTEQGKQTLNTKLDGTDNAHEENGNDVDIVITAIHPFNIATPEQTNLALIGSAQHSDTSIEQNSLLTANLHSDLLDNLLTEKPINEQATQLLSSIYDSENLINNVTSQNDVISLTNKKEAKSGLAHQQVSTIDDDINFNANPTSHKQYANNMMHKMATFQSQFITTNRNKDAIMNTNQDSFLTNNTNNGQSLLLSPTHASTTLATTSIHLPTQVNITQWQTSLAEQIIMFNRQSIQTAEIKLHPQELGALHIKLEMNDDKMNLHMMAAHHVVKGMLESALPFLKVSLEDQGITLEQANIGDFSMMNDSPQSAMHQQSQNNQSQKVISLDATDEHMEPILLEHRSLRSGLSVLA</sequence>
<dbReference type="OrthoDB" id="1792985at2"/>
<keyword evidence="3" id="KW-1005">Bacterial flagellum biogenesis</keyword>
<accession>A0A1C4B9W7</accession>
<comment type="similarity">
    <text evidence="2">Belongs to the FliK family.</text>
</comment>
<comment type="function">
    <text evidence="1">Controls the length of the flagellar hook.</text>
</comment>
<proteinExistence type="inferred from homology"/>
<dbReference type="AlphaFoldDB" id="A0A1C4B9W7"/>
<keyword evidence="6" id="KW-1185">Reference proteome</keyword>
<dbReference type="RefSeq" id="WP_091347860.1">
    <property type="nucleotide sequence ID" value="NZ_FMAQ01000004.1"/>
</dbReference>
<protein>
    <submittedName>
        <fullName evidence="5">Flagellar hook-length control protein FliK</fullName>
    </submittedName>
</protein>
<organism evidence="5 6">
    <name type="scientific">Gilliamella bombicola</name>
    <dbReference type="NCBI Taxonomy" id="1798182"/>
    <lineage>
        <taxon>Bacteria</taxon>
        <taxon>Pseudomonadati</taxon>
        <taxon>Pseudomonadota</taxon>
        <taxon>Gammaproteobacteria</taxon>
        <taxon>Orbales</taxon>
        <taxon>Orbaceae</taxon>
        <taxon>Gilliamella</taxon>
    </lineage>
</organism>
<dbReference type="InterPro" id="IPR021136">
    <property type="entry name" value="Flagellar_hook_control-like_C"/>
</dbReference>
<dbReference type="Gene3D" id="3.30.750.140">
    <property type="match status" value="1"/>
</dbReference>
<dbReference type="Proteomes" id="UP000199670">
    <property type="component" value="Unassembled WGS sequence"/>
</dbReference>
<keyword evidence="5" id="KW-0969">Cilium</keyword>
<reference evidence="6" key="1">
    <citation type="submission" date="2016-08" db="EMBL/GenBank/DDBJ databases">
        <authorList>
            <person name="Varghese N."/>
            <person name="Submissions Spin"/>
        </authorList>
    </citation>
    <scope>NUCLEOTIDE SEQUENCE [LARGE SCALE GENOMIC DNA]</scope>
    <source>
        <strain evidence="6">R-53248</strain>
    </source>
</reference>
<dbReference type="PRINTS" id="PR01007">
    <property type="entry name" value="FLGHOOKFLIK"/>
</dbReference>